<organism evidence="1 2">
    <name type="scientific">Vibrio lentus</name>
    <dbReference type="NCBI Taxonomy" id="136468"/>
    <lineage>
        <taxon>Bacteria</taxon>
        <taxon>Pseudomonadati</taxon>
        <taxon>Pseudomonadota</taxon>
        <taxon>Gammaproteobacteria</taxon>
        <taxon>Vibrionales</taxon>
        <taxon>Vibrionaceae</taxon>
        <taxon>Vibrio</taxon>
    </lineage>
</organism>
<reference evidence="1 2" key="1">
    <citation type="journal article" date="2018" name="Nature">
        <title>A major lineage of non-tailed dsDNA viruses as unrecognized killers of marine bacteria.</title>
        <authorList>
            <person name="Kauffman K.M."/>
            <person name="Hussain F.A."/>
            <person name="Yang J."/>
            <person name="Arevalo P."/>
            <person name="Brown J.M."/>
            <person name="Chang W.K."/>
            <person name="VanInsberghe D."/>
            <person name="Elsherbini J."/>
            <person name="Sharma R.S."/>
            <person name="Cutler M.B."/>
            <person name="Kelly L."/>
            <person name="Polz M.F."/>
        </authorList>
    </citation>
    <scope>NUCLEOTIDE SEQUENCE [LARGE SCALE GENOMIC DNA]</scope>
    <source>
        <strain evidence="1 2">10N.286.55.E1</strain>
    </source>
</reference>
<evidence type="ECO:0000313" key="2">
    <source>
        <dbReference type="Proteomes" id="UP000239763"/>
    </source>
</evidence>
<dbReference type="EMBL" id="MCSB01000024">
    <property type="protein sequence ID" value="PME27103.1"/>
    <property type="molecule type" value="Genomic_DNA"/>
</dbReference>
<dbReference type="Proteomes" id="UP000239763">
    <property type="component" value="Unassembled WGS sequence"/>
</dbReference>
<sequence>MIANQMKTSKLNNTTEANVYANKASKVLATVGLVALALLSVLVVGSSARLLIAQFSVLNAEQELERFIAQQNQTDVDDDSITEAQLSSSLTLLDASMHKVADWDSSNPDSLLLLASYQAVKAGQYSELITGTEQQSRVGYDQAIATAKKAQKLRPMHAKAFVMEAEYQWRNGSSFDQVLAPFELALRNAPYDKSVVLFGLEFYLAYWPQLNVEQKILVSSYLLEPNKYRIPHWQINTIVARSPEKERACRLLNFNSKPMRTCKGS</sequence>
<evidence type="ECO:0000313" key="1">
    <source>
        <dbReference type="EMBL" id="PME27103.1"/>
    </source>
</evidence>
<keyword evidence="2" id="KW-1185">Reference proteome</keyword>
<dbReference type="AlphaFoldDB" id="A0AA44VRI7"/>
<comment type="caution">
    <text evidence="1">The sequence shown here is derived from an EMBL/GenBank/DDBJ whole genome shotgun (WGS) entry which is preliminary data.</text>
</comment>
<protein>
    <submittedName>
        <fullName evidence="1">Uncharacterized protein</fullName>
    </submittedName>
</protein>
<accession>A0AA44VRI7</accession>
<proteinExistence type="predicted"/>
<gene>
    <name evidence="1" type="ORF">BCV38_08645</name>
</gene>
<name>A0AA44VRI7_9VIBR</name>